<sequence>MDREFRKSIRDLEVSLQRHEHSDYYIDILNKMKDSDKQRSIASQLVKSPLNYSLIADPVSEEVKGNIHQLMLQVAENMPRNLSNLLNEKLVARFGSSYGQFVSRQHSNILLKERLWYH</sequence>
<evidence type="ECO:0000313" key="2">
    <source>
        <dbReference type="Proteomes" id="UP001632038"/>
    </source>
</evidence>
<proteinExistence type="predicted"/>
<keyword evidence="2" id="KW-1185">Reference proteome</keyword>
<dbReference type="Proteomes" id="UP001632038">
    <property type="component" value="Unassembled WGS sequence"/>
</dbReference>
<evidence type="ECO:0000313" key="1">
    <source>
        <dbReference type="EMBL" id="KAL3654176.1"/>
    </source>
</evidence>
<reference evidence="2" key="1">
    <citation type="journal article" date="2024" name="IScience">
        <title>Strigolactones Initiate the Formation of Haustorium-like Structures in Castilleja.</title>
        <authorList>
            <person name="Buerger M."/>
            <person name="Peterson D."/>
            <person name="Chory J."/>
        </authorList>
    </citation>
    <scope>NUCLEOTIDE SEQUENCE [LARGE SCALE GENOMIC DNA]</scope>
</reference>
<gene>
    <name evidence="1" type="ORF">CASFOL_003857</name>
</gene>
<comment type="caution">
    <text evidence="1">The sequence shown here is derived from an EMBL/GenBank/DDBJ whole genome shotgun (WGS) entry which is preliminary data.</text>
</comment>
<dbReference type="EMBL" id="JAVIJP010000005">
    <property type="protein sequence ID" value="KAL3654176.1"/>
    <property type="molecule type" value="Genomic_DNA"/>
</dbReference>
<accession>A0ABD3ELM9</accession>
<organism evidence="1 2">
    <name type="scientific">Castilleja foliolosa</name>
    <dbReference type="NCBI Taxonomy" id="1961234"/>
    <lineage>
        <taxon>Eukaryota</taxon>
        <taxon>Viridiplantae</taxon>
        <taxon>Streptophyta</taxon>
        <taxon>Embryophyta</taxon>
        <taxon>Tracheophyta</taxon>
        <taxon>Spermatophyta</taxon>
        <taxon>Magnoliopsida</taxon>
        <taxon>eudicotyledons</taxon>
        <taxon>Gunneridae</taxon>
        <taxon>Pentapetalae</taxon>
        <taxon>asterids</taxon>
        <taxon>lamiids</taxon>
        <taxon>Lamiales</taxon>
        <taxon>Orobanchaceae</taxon>
        <taxon>Pedicularideae</taxon>
        <taxon>Castillejinae</taxon>
        <taxon>Castilleja</taxon>
    </lineage>
</organism>
<name>A0ABD3ELM9_9LAMI</name>
<protein>
    <submittedName>
        <fullName evidence="1">Uncharacterized protein</fullName>
    </submittedName>
</protein>
<dbReference type="AlphaFoldDB" id="A0ABD3ELM9"/>